<protein>
    <submittedName>
        <fullName evidence="1">Uncharacterized protein</fullName>
    </submittedName>
</protein>
<name>A0A1X7UGV1_AMPQE</name>
<proteinExistence type="predicted"/>
<organism evidence="1">
    <name type="scientific">Amphimedon queenslandica</name>
    <name type="common">Sponge</name>
    <dbReference type="NCBI Taxonomy" id="400682"/>
    <lineage>
        <taxon>Eukaryota</taxon>
        <taxon>Metazoa</taxon>
        <taxon>Porifera</taxon>
        <taxon>Demospongiae</taxon>
        <taxon>Heteroscleromorpha</taxon>
        <taxon>Haplosclerida</taxon>
        <taxon>Niphatidae</taxon>
        <taxon>Amphimedon</taxon>
    </lineage>
</organism>
<dbReference type="EnsemblMetazoa" id="Aqu2.1.26706_001">
    <property type="protein sequence ID" value="Aqu2.1.26706_001"/>
    <property type="gene ID" value="Aqu2.1.26706"/>
</dbReference>
<accession>A0A1X7UGV1</accession>
<dbReference type="InParanoid" id="A0A1X7UGV1"/>
<dbReference type="AlphaFoldDB" id="A0A1X7UGV1"/>
<sequence>MAFAIQDFDNFTFHCISDLVGGIGIQLAYAHFGATFLSLVYACSSLIFSLSSQVVPSSYTSAAFSLFHSVTGLTDISSFYDLNCPVSLKSLSQLVDKSAFDSLLSVPPSKRSRALLLSTSIPHACDWHDSLRDIIFSSAQSAALAPRKEVPGLIPGSCSRPTNIFLPSYTVLQPVVERLESEVPGLVLYSWDLDDGVFCGTSDDLLAALTIIEDLGPSSGLHLNLYKSLFYLPRLASNPHPLPSAIPFTSVGFVLL</sequence>
<evidence type="ECO:0000313" key="1">
    <source>
        <dbReference type="EnsemblMetazoa" id="Aqu2.1.26706_001"/>
    </source>
</evidence>
<reference evidence="1" key="1">
    <citation type="submission" date="2017-05" db="UniProtKB">
        <authorList>
            <consortium name="EnsemblMetazoa"/>
        </authorList>
    </citation>
    <scope>IDENTIFICATION</scope>
</reference>